<evidence type="ECO:0000313" key="2">
    <source>
        <dbReference type="EMBL" id="MFB2835714.1"/>
    </source>
</evidence>
<reference evidence="2 3" key="1">
    <citation type="submission" date="2024-09" db="EMBL/GenBank/DDBJ databases">
        <title>Floridaenema gen nov. (Aerosakkonemataceae, Aerosakkonematales ord. nov., Cyanobacteria) from benthic tropical and subtropical fresh waters, with the description of four new species.</title>
        <authorList>
            <person name="Moretto J.A."/>
            <person name="Berthold D.E."/>
            <person name="Lefler F.W."/>
            <person name="Huang I.-S."/>
            <person name="Laughinghouse H. IV."/>
        </authorList>
    </citation>
    <scope>NUCLEOTIDE SEQUENCE [LARGE SCALE GENOMIC DNA]</scope>
    <source>
        <strain evidence="2 3">BLCC-F167</strain>
    </source>
</reference>
<dbReference type="RefSeq" id="WP_413278120.1">
    <property type="nucleotide sequence ID" value="NZ_JBHFNT010000119.1"/>
</dbReference>
<evidence type="ECO:0000256" key="1">
    <source>
        <dbReference type="SAM" id="Coils"/>
    </source>
</evidence>
<gene>
    <name evidence="2" type="ORF">ACE1CA_14370</name>
</gene>
<evidence type="ECO:0000313" key="3">
    <source>
        <dbReference type="Proteomes" id="UP001576780"/>
    </source>
</evidence>
<evidence type="ECO:0008006" key="4">
    <source>
        <dbReference type="Google" id="ProtNLM"/>
    </source>
</evidence>
<protein>
    <recommendedName>
        <fullName evidence="4">Type I restriction enzyme R protein N-terminal domain-containing protein</fullName>
    </recommendedName>
</protein>
<feature type="coiled-coil region" evidence="1">
    <location>
        <begin position="36"/>
        <end position="63"/>
    </location>
</feature>
<organism evidence="2 3">
    <name type="scientific">Floridaenema evergladense BLCC-F167</name>
    <dbReference type="NCBI Taxonomy" id="3153639"/>
    <lineage>
        <taxon>Bacteria</taxon>
        <taxon>Bacillati</taxon>
        <taxon>Cyanobacteriota</taxon>
        <taxon>Cyanophyceae</taxon>
        <taxon>Oscillatoriophycideae</taxon>
        <taxon>Aerosakkonematales</taxon>
        <taxon>Aerosakkonemataceae</taxon>
        <taxon>Floridanema</taxon>
        <taxon>Floridanema evergladense</taxon>
    </lineage>
</organism>
<accession>A0ABV4WKV6</accession>
<keyword evidence="1" id="KW-0175">Coiled coil</keyword>
<dbReference type="EMBL" id="JBHFNT010000119">
    <property type="protein sequence ID" value="MFB2835714.1"/>
    <property type="molecule type" value="Genomic_DNA"/>
</dbReference>
<name>A0ABV4WKV6_9CYAN</name>
<keyword evidence="3" id="KW-1185">Reference proteome</keyword>
<dbReference type="Proteomes" id="UP001576780">
    <property type="component" value="Unassembled WGS sequence"/>
</dbReference>
<proteinExistence type="predicted"/>
<sequence>MTRTPILQPGQSYTFRQYFELPFEPDDILAELGFTLDRAELDLARYSGELDRLEESQRRIRENLQYVSLTSEQARRELLVAPIVTDLCHYTRSQLRIEYPLVVNDWLKGNLDYFVRANNTFLVVEAKNDDLARGFTQLAAELIALDQWTNSEQSILYGCVTTGDIWKFGQLHRWEKLIVQDINLYRVPGDFEDLMRILVAILQ</sequence>
<comment type="caution">
    <text evidence="2">The sequence shown here is derived from an EMBL/GenBank/DDBJ whole genome shotgun (WGS) entry which is preliminary data.</text>
</comment>